<reference evidence="1" key="1">
    <citation type="submission" date="2023-06" db="EMBL/GenBank/DDBJ databases">
        <title>Uncultivated large filamentous bacteria from sulfidic sediments reveal new species and different genomic features in energy metabolism and defense.</title>
        <authorList>
            <person name="Fonseca A."/>
        </authorList>
    </citation>
    <scope>NUCLEOTIDE SEQUENCE</scope>
    <source>
        <strain evidence="1">HSG4</strain>
    </source>
</reference>
<keyword evidence="2" id="KW-1185">Reference proteome</keyword>
<protein>
    <submittedName>
        <fullName evidence="1">Uncharacterized protein</fullName>
    </submittedName>
</protein>
<gene>
    <name evidence="1" type="ORF">QUF54_03590</name>
</gene>
<comment type="caution">
    <text evidence="1">The sequence shown here is derived from an EMBL/GenBank/DDBJ whole genome shotgun (WGS) entry which is preliminary data.</text>
</comment>
<dbReference type="EMBL" id="JAUCGM010000145">
    <property type="protein sequence ID" value="MDM8562416.1"/>
    <property type="molecule type" value="Genomic_DNA"/>
</dbReference>
<proteinExistence type="predicted"/>
<dbReference type="Proteomes" id="UP001171945">
    <property type="component" value="Unassembled WGS sequence"/>
</dbReference>
<evidence type="ECO:0000313" key="2">
    <source>
        <dbReference type="Proteomes" id="UP001171945"/>
    </source>
</evidence>
<organism evidence="1 2">
    <name type="scientific">Candidatus Marithioploca araucensis</name>
    <dbReference type="NCBI Taxonomy" id="70273"/>
    <lineage>
        <taxon>Bacteria</taxon>
        <taxon>Pseudomonadati</taxon>
        <taxon>Pseudomonadota</taxon>
        <taxon>Gammaproteobacteria</taxon>
        <taxon>Thiotrichales</taxon>
        <taxon>Thiotrichaceae</taxon>
        <taxon>Candidatus Marithioploca</taxon>
    </lineage>
</organism>
<evidence type="ECO:0000313" key="1">
    <source>
        <dbReference type="EMBL" id="MDM8562416.1"/>
    </source>
</evidence>
<name>A0ABT7VRW5_9GAMM</name>
<accession>A0ABT7VRW5</accession>
<sequence>MESKPLDLDVFWSPNLQLWTYFGVQTFSFGTVVLNRVPEALDSIFI</sequence>